<dbReference type="PROSITE" id="PS00973">
    <property type="entry name" value="USP_2"/>
    <property type="match status" value="1"/>
</dbReference>
<comment type="similarity">
    <text evidence="2">Belongs to the peptidase C19 family.</text>
</comment>
<dbReference type="PANTHER" id="PTHR21646">
    <property type="entry name" value="UBIQUITIN CARBOXYL-TERMINAL HYDROLASE"/>
    <property type="match status" value="1"/>
</dbReference>
<dbReference type="PROSITE" id="PS50235">
    <property type="entry name" value="USP_3"/>
    <property type="match status" value="1"/>
</dbReference>
<dbReference type="GO" id="GO:0006508">
    <property type="term" value="P:proteolysis"/>
    <property type="evidence" value="ECO:0007669"/>
    <property type="project" value="UniProtKB-KW"/>
</dbReference>
<dbReference type="Gene3D" id="3.30.2230.10">
    <property type="entry name" value="DUSP-like"/>
    <property type="match status" value="1"/>
</dbReference>
<evidence type="ECO:0000256" key="6">
    <source>
        <dbReference type="ARBA" id="ARBA00022801"/>
    </source>
</evidence>
<organism evidence="11 12">
    <name type="scientific">Pneumocystis wakefieldiae</name>
    <dbReference type="NCBI Taxonomy" id="38082"/>
    <lineage>
        <taxon>Eukaryota</taxon>
        <taxon>Fungi</taxon>
        <taxon>Dikarya</taxon>
        <taxon>Ascomycota</taxon>
        <taxon>Taphrinomycotina</taxon>
        <taxon>Pneumocystomycetes</taxon>
        <taxon>Pneumocystaceae</taxon>
        <taxon>Pneumocystis</taxon>
    </lineage>
</organism>
<dbReference type="GO" id="GO:0016579">
    <property type="term" value="P:protein deubiquitination"/>
    <property type="evidence" value="ECO:0007669"/>
    <property type="project" value="InterPro"/>
</dbReference>
<feature type="domain" description="USP" evidence="9">
    <location>
        <begin position="531"/>
        <end position="1237"/>
    </location>
</feature>
<keyword evidence="7" id="KW-0788">Thiol protease</keyword>
<evidence type="ECO:0000313" key="11">
    <source>
        <dbReference type="EMBL" id="QSL65808.1"/>
    </source>
</evidence>
<dbReference type="OrthoDB" id="952271at2759"/>
<name>A0A899G3A5_9ASCO</name>
<dbReference type="EC" id="3.4.19.12" evidence="3"/>
<dbReference type="SMART" id="SM00695">
    <property type="entry name" value="DUSP"/>
    <property type="match status" value="1"/>
</dbReference>
<evidence type="ECO:0000259" key="10">
    <source>
        <dbReference type="PROSITE" id="PS51283"/>
    </source>
</evidence>
<dbReference type="InterPro" id="IPR028889">
    <property type="entry name" value="USP"/>
</dbReference>
<keyword evidence="12" id="KW-1185">Reference proteome</keyword>
<keyword evidence="6" id="KW-0378">Hydrolase</keyword>
<dbReference type="EMBL" id="CP054539">
    <property type="protein sequence ID" value="QSL65808.1"/>
    <property type="molecule type" value="Genomic_DNA"/>
</dbReference>
<dbReference type="GO" id="GO:0004843">
    <property type="term" value="F:cysteine-type deubiquitinase activity"/>
    <property type="evidence" value="ECO:0007669"/>
    <property type="project" value="UniProtKB-EC"/>
</dbReference>
<evidence type="ECO:0000313" key="12">
    <source>
        <dbReference type="Proteomes" id="UP000663699"/>
    </source>
</evidence>
<feature type="region of interest" description="Disordered" evidence="8">
    <location>
        <begin position="1"/>
        <end position="26"/>
    </location>
</feature>
<accession>A0A899G3A5</accession>
<dbReference type="InterPro" id="IPR006615">
    <property type="entry name" value="Pept_C19_DUSP"/>
</dbReference>
<comment type="catalytic activity">
    <reaction evidence="1">
        <text>Thiol-dependent hydrolysis of ester, thioester, amide, peptide and isopeptide bonds formed by the C-terminal Gly of ubiquitin (a 76-residue protein attached to proteins as an intracellular targeting signal).</text>
        <dbReference type="EC" id="3.4.19.12"/>
    </reaction>
</comment>
<feature type="compositionally biased region" description="Polar residues" evidence="8">
    <location>
        <begin position="17"/>
        <end position="26"/>
    </location>
</feature>
<dbReference type="Proteomes" id="UP000663699">
    <property type="component" value="Chromosome 8"/>
</dbReference>
<dbReference type="Gene3D" id="3.90.70.10">
    <property type="entry name" value="Cysteine proteinases"/>
    <property type="match status" value="2"/>
</dbReference>
<dbReference type="Pfam" id="PF00443">
    <property type="entry name" value="UCH"/>
    <property type="match status" value="1"/>
</dbReference>
<evidence type="ECO:0000256" key="5">
    <source>
        <dbReference type="ARBA" id="ARBA00022786"/>
    </source>
</evidence>
<dbReference type="Pfam" id="PF06337">
    <property type="entry name" value="DUSP"/>
    <property type="match status" value="1"/>
</dbReference>
<dbReference type="SUPFAM" id="SSF54001">
    <property type="entry name" value="Cysteine proteinases"/>
    <property type="match status" value="1"/>
</dbReference>
<dbReference type="InterPro" id="IPR035927">
    <property type="entry name" value="DUSP-like_sf"/>
</dbReference>
<evidence type="ECO:0000256" key="7">
    <source>
        <dbReference type="ARBA" id="ARBA00022807"/>
    </source>
</evidence>
<keyword evidence="5" id="KW-0833">Ubl conjugation pathway</keyword>
<gene>
    <name evidence="11" type="ORF">MERGE_000086</name>
</gene>
<dbReference type="SUPFAM" id="SSF143791">
    <property type="entry name" value="DUSP-like"/>
    <property type="match status" value="1"/>
</dbReference>
<dbReference type="InterPro" id="IPR001394">
    <property type="entry name" value="Peptidase_C19_UCH"/>
</dbReference>
<dbReference type="InterPro" id="IPR050185">
    <property type="entry name" value="Ub_carboxyl-term_hydrolase"/>
</dbReference>
<protein>
    <recommendedName>
        <fullName evidence="3">ubiquitinyl hydrolase 1</fullName>
        <ecNumber evidence="3">3.4.19.12</ecNumber>
    </recommendedName>
</protein>
<evidence type="ECO:0000259" key="9">
    <source>
        <dbReference type="PROSITE" id="PS50235"/>
    </source>
</evidence>
<dbReference type="InterPro" id="IPR038765">
    <property type="entry name" value="Papain-like_cys_pep_sf"/>
</dbReference>
<dbReference type="PANTHER" id="PTHR21646:SF24">
    <property type="entry name" value="UBIQUITIN CARBOXYL-TERMINAL HYDROLASE"/>
    <property type="match status" value="1"/>
</dbReference>
<keyword evidence="4" id="KW-0645">Protease</keyword>
<dbReference type="PROSITE" id="PS51283">
    <property type="entry name" value="DUSP"/>
    <property type="match status" value="1"/>
</dbReference>
<evidence type="ECO:0000256" key="2">
    <source>
        <dbReference type="ARBA" id="ARBA00009085"/>
    </source>
</evidence>
<dbReference type="PROSITE" id="PS00972">
    <property type="entry name" value="USP_1"/>
    <property type="match status" value="1"/>
</dbReference>
<feature type="region of interest" description="Disordered" evidence="8">
    <location>
        <begin position="1308"/>
        <end position="1328"/>
    </location>
</feature>
<evidence type="ECO:0000256" key="4">
    <source>
        <dbReference type="ARBA" id="ARBA00022670"/>
    </source>
</evidence>
<evidence type="ECO:0000256" key="1">
    <source>
        <dbReference type="ARBA" id="ARBA00000707"/>
    </source>
</evidence>
<proteinExistence type="inferred from homology"/>
<feature type="domain" description="DUSP" evidence="10">
    <location>
        <begin position="198"/>
        <end position="294"/>
    </location>
</feature>
<evidence type="ECO:0000256" key="8">
    <source>
        <dbReference type="SAM" id="MobiDB-lite"/>
    </source>
</evidence>
<sequence length="1328" mass="149715">MEGAYTPEDLLSPSKRPCSTSLSTHDSAGRIDKVDAYITHIQHENDKQNIHGDRASRGLRSSLLNPTSTYSTFDTLNSYHSVYMNQSKGAYTTHIAREMGAAEIQHSDAGISMPCHIPNAFSEEFDNIINSNIICGESSKIFCRKKAEENKEKIHENYYDITKNLYSDNVTIETPFCPNLKDLFEHDELKNKLDKVSPSRSRQKEIIQPLLARSVDYDASFCIDASWMTNYRHFLEGGLQEMIGPIDQTNLIQGNGLKHGLVEGKDYVLVSGEVWKYLSTWFGVKGYAVRKMATGTYVDIENKNVKDALDAATPGISEKKLAMDSDTSLYTFRLVRMKKNAEETANDGSDDTTALELPSTSAAAGSLSEYSTVITNSGTPDDGLDDDSGLASSEHIQISEKTSIDDIMPIESSVTSPIDASATQISISGNTAVSTLLQIIKQTLGLASMQPIRLWHEKKSIITPWTPLPLEMTVKALELPLFSELVVETTDIASFQGYVPSLTPFPDIDYKKQEDFKRTSLFGKSSKLKAIGLQNLGNSCYMNAALQCLMHTSELTTYFLSGVYHSEINSTNPLGTGGQIAKSYATLLNNLVHATASFFSPKAFKNCIGRFNPSFAGYAQQDSQELLAFLLDGMHEDLNRIKRKPYFEKPTLGDINDELIAKTADVCWQLHRKRNDSVIVDLFHGLYKSVLVCPDCDQVSITFDPFMDLTLPLPFKNRWTYPVTVIPSDINKKQIHITVELDASSTIASMKAYVASKLDMDPHALASSEIYAYKFYRHHTDTSIVSTQLSPHDQVYLYEMPCPISDFVTNPSKIIIPIFHQRVEKLYHHPVAFGIPFFILLTHEEACSYDVIVKKIAEKYKQFVGSKKVLLNQTQETIQTDYDVTTIKFSHPEENDLKKELDLHEDVFDLKYFSSRHSVLPTGWSVPMDHLPRLKTRFKKDINSDRFFDEDDTLLTAESEEEPFSHGTPISLDDIAEDSDFSITKDSSDDEFLPVNSNVERTCQILPKQGDGPHLSSDLNIHENKSLKNKAFIHQGEAIVCEWPADNYISIFSNETENGLKNNNVWDDVKKYEDPLLNNYETSTIHLNDCLDLFAKKEQLGEDDLWYCPNCKEHRRATKQLQIWKSPDILVIHLKRFSNSRNLRDKIDVLVDFPLKGLDLSERVAEYKNGFNPTNNSQIYDLYAVSNHFGGLGGGHYTAYVALENGHFYHFDDSLVVQVHESQIVTPAAYLLFYRRRTDKVLGESTMIRVTEHISKISTESYDKMNLTSSLNKVSDLSMSDEKPILDLYNISMPNTLSMTHIDLSIRTPDDSINSNSQDSEESEKNNI</sequence>
<dbReference type="CDD" id="cd02674">
    <property type="entry name" value="Peptidase_C19R"/>
    <property type="match status" value="1"/>
</dbReference>
<reference evidence="11" key="1">
    <citation type="submission" date="2020-06" db="EMBL/GenBank/DDBJ databases">
        <title>Genomes of multiple members of Pneumocystis genus reveal paths to human pathogen Pneumocystis jirovecii.</title>
        <authorList>
            <person name="Cisse O.H."/>
            <person name="Ma L."/>
            <person name="Dekker J."/>
            <person name="Khil P."/>
            <person name="Jo J."/>
            <person name="Brenchley J."/>
            <person name="Blair R."/>
            <person name="Pahar B."/>
            <person name="Chabe M."/>
            <person name="Van Rompay K.A."/>
            <person name="Keesler R."/>
            <person name="Sukura A."/>
            <person name="Hirsch V."/>
            <person name="Kutty G."/>
            <person name="Liu Y."/>
            <person name="Peng L."/>
            <person name="Chen J."/>
            <person name="Song J."/>
            <person name="Weissenbacher-Lang C."/>
            <person name="Xu J."/>
            <person name="Upham N.S."/>
            <person name="Stajich J.E."/>
            <person name="Cuomo C.A."/>
            <person name="Cushion M.T."/>
            <person name="Kovacs J.A."/>
        </authorList>
    </citation>
    <scope>NUCLEOTIDE SEQUENCE</scope>
    <source>
        <strain evidence="11">2A</strain>
    </source>
</reference>
<evidence type="ECO:0000256" key="3">
    <source>
        <dbReference type="ARBA" id="ARBA00012759"/>
    </source>
</evidence>
<dbReference type="InterPro" id="IPR018200">
    <property type="entry name" value="USP_CS"/>
</dbReference>